<keyword evidence="3" id="KW-0378">Hydrolase</keyword>
<protein>
    <submittedName>
        <fullName evidence="3">Endonuclease/exonuclease/phosphatase (EEP) superfamily protein YafD</fullName>
    </submittedName>
</protein>
<evidence type="ECO:0000259" key="2">
    <source>
        <dbReference type="Pfam" id="PF03372"/>
    </source>
</evidence>
<organism evidence="3 4">
    <name type="scientific">Caulobacter ginsengisoli</name>
    <dbReference type="NCBI Taxonomy" id="400775"/>
    <lineage>
        <taxon>Bacteria</taxon>
        <taxon>Pseudomonadati</taxon>
        <taxon>Pseudomonadota</taxon>
        <taxon>Alphaproteobacteria</taxon>
        <taxon>Caulobacterales</taxon>
        <taxon>Caulobacteraceae</taxon>
        <taxon>Caulobacter</taxon>
    </lineage>
</organism>
<reference evidence="3 4" key="1">
    <citation type="submission" date="2023-07" db="EMBL/GenBank/DDBJ databases">
        <title>Genomic Encyclopedia of Type Strains, Phase IV (KMG-IV): sequencing the most valuable type-strain genomes for metagenomic binning, comparative biology and taxonomic classification.</title>
        <authorList>
            <person name="Goeker M."/>
        </authorList>
    </citation>
    <scope>NUCLEOTIDE SEQUENCE [LARGE SCALE GENOMIC DNA]</scope>
    <source>
        <strain evidence="3 4">DSM 18695</strain>
    </source>
</reference>
<dbReference type="Gene3D" id="3.60.10.10">
    <property type="entry name" value="Endonuclease/exonuclease/phosphatase"/>
    <property type="match status" value="1"/>
</dbReference>
<evidence type="ECO:0000313" key="3">
    <source>
        <dbReference type="EMBL" id="MDQ0463947.1"/>
    </source>
</evidence>
<feature type="transmembrane region" description="Helical" evidence="1">
    <location>
        <begin position="48"/>
        <end position="69"/>
    </location>
</feature>
<dbReference type="Pfam" id="PF03372">
    <property type="entry name" value="Exo_endo_phos"/>
    <property type="match status" value="1"/>
</dbReference>
<proteinExistence type="predicted"/>
<evidence type="ECO:0000256" key="1">
    <source>
        <dbReference type="SAM" id="Phobius"/>
    </source>
</evidence>
<evidence type="ECO:0000313" key="4">
    <source>
        <dbReference type="Proteomes" id="UP001228905"/>
    </source>
</evidence>
<keyword evidence="1" id="KW-0812">Transmembrane</keyword>
<dbReference type="EMBL" id="JAUSVS010000002">
    <property type="protein sequence ID" value="MDQ0463947.1"/>
    <property type="molecule type" value="Genomic_DNA"/>
</dbReference>
<keyword evidence="1" id="KW-0472">Membrane</keyword>
<dbReference type="InterPro" id="IPR036691">
    <property type="entry name" value="Endo/exonu/phosph_ase_sf"/>
</dbReference>
<keyword evidence="3" id="KW-0255">Endonuclease</keyword>
<feature type="domain" description="Endonuclease/exonuclease/phosphatase" evidence="2">
    <location>
        <begin position="118"/>
        <end position="325"/>
    </location>
</feature>
<sequence>MIDLRELPQAARRLTVRVARAFILLLALGCAVTAGLALLGRFSDRLDVLAHFSLVWLAGGLVCGAAWLVDGRRHGERATGILAAITLLALTPLMLPEMARGVFAQRVKPRSETLKLVQFNLSKDNPRPSRAVAWILAEDADVVTLEEVVESTSGVPYALRQRYPYQVSCLADLPCSTMVLSKRAPAAQGRLGMPDTGRYLSAAWMTLPGQGGPFTVVATHMTWPVPVGPQRYMNQRLAEATRPFRRDSLIVGGDFNSTPWSRGLRRMDGWLGLDRRTHGLASWPTALPRVGVKLPVPLLAIDQVYAGKSWKTVSVKRGPALGSDHYPVVVVLTRGP</sequence>
<keyword evidence="1" id="KW-1133">Transmembrane helix</keyword>
<dbReference type="Proteomes" id="UP001228905">
    <property type="component" value="Unassembled WGS sequence"/>
</dbReference>
<dbReference type="InterPro" id="IPR005135">
    <property type="entry name" value="Endo/exonuclease/phosphatase"/>
</dbReference>
<dbReference type="RefSeq" id="WP_307348230.1">
    <property type="nucleotide sequence ID" value="NZ_JAUSVS010000002.1"/>
</dbReference>
<feature type="transmembrane region" description="Helical" evidence="1">
    <location>
        <begin position="21"/>
        <end position="42"/>
    </location>
</feature>
<name>A0ABU0IPL6_9CAUL</name>
<gene>
    <name evidence="3" type="ORF">QO010_001718</name>
</gene>
<feature type="transmembrane region" description="Helical" evidence="1">
    <location>
        <begin position="81"/>
        <end position="103"/>
    </location>
</feature>
<dbReference type="GO" id="GO:0004519">
    <property type="term" value="F:endonuclease activity"/>
    <property type="evidence" value="ECO:0007669"/>
    <property type="project" value="UniProtKB-KW"/>
</dbReference>
<comment type="caution">
    <text evidence="3">The sequence shown here is derived from an EMBL/GenBank/DDBJ whole genome shotgun (WGS) entry which is preliminary data.</text>
</comment>
<accession>A0ABU0IPL6</accession>
<keyword evidence="3" id="KW-0540">Nuclease</keyword>
<keyword evidence="4" id="KW-1185">Reference proteome</keyword>
<dbReference type="SUPFAM" id="SSF56219">
    <property type="entry name" value="DNase I-like"/>
    <property type="match status" value="1"/>
</dbReference>